<name>A0A2R6NRQ7_9APHY</name>
<keyword evidence="2" id="KW-0472">Membrane</keyword>
<evidence type="ECO:0000256" key="2">
    <source>
        <dbReference type="SAM" id="Phobius"/>
    </source>
</evidence>
<keyword evidence="2" id="KW-1133">Transmembrane helix</keyword>
<dbReference type="InterPro" id="IPR021836">
    <property type="entry name" value="DUF3429"/>
</dbReference>
<evidence type="ECO:0000313" key="3">
    <source>
        <dbReference type="EMBL" id="PSR75380.1"/>
    </source>
</evidence>
<keyword evidence="2" id="KW-0812">Transmembrane</keyword>
<feature type="transmembrane region" description="Helical" evidence="2">
    <location>
        <begin position="123"/>
        <end position="145"/>
    </location>
</feature>
<dbReference type="Proteomes" id="UP000186601">
    <property type="component" value="Unassembled WGS sequence"/>
</dbReference>
<dbReference type="STRING" id="98765.A0A2R6NRQ7"/>
<comment type="caution">
    <text evidence="3">The sequence shown here is derived from an EMBL/GenBank/DDBJ whole genome shotgun (WGS) entry which is preliminary data.</text>
</comment>
<feature type="transmembrane region" description="Helical" evidence="2">
    <location>
        <begin position="212"/>
        <end position="240"/>
    </location>
</feature>
<reference evidence="3 4" key="1">
    <citation type="submission" date="2018-02" db="EMBL/GenBank/DDBJ databases">
        <title>Genome sequence of the basidiomycete white-rot fungus Phlebia centrifuga.</title>
        <authorList>
            <person name="Granchi Z."/>
            <person name="Peng M."/>
            <person name="de Vries R.P."/>
            <person name="Hilden K."/>
            <person name="Makela M.R."/>
            <person name="Grigoriev I."/>
            <person name="Riley R."/>
        </authorList>
    </citation>
    <scope>NUCLEOTIDE SEQUENCE [LARGE SCALE GENOMIC DNA]</scope>
    <source>
        <strain evidence="3 4">FBCC195</strain>
    </source>
</reference>
<gene>
    <name evidence="3" type="ORF">PHLCEN_2v9138</name>
</gene>
<accession>A0A2R6NRQ7</accession>
<feature type="region of interest" description="Disordered" evidence="1">
    <location>
        <begin position="329"/>
        <end position="358"/>
    </location>
</feature>
<evidence type="ECO:0000256" key="1">
    <source>
        <dbReference type="SAM" id="MobiDB-lite"/>
    </source>
</evidence>
<dbReference type="Pfam" id="PF11911">
    <property type="entry name" value="DUF3429"/>
    <property type="match status" value="1"/>
</dbReference>
<keyword evidence="4" id="KW-1185">Reference proteome</keyword>
<organism evidence="3 4">
    <name type="scientific">Hermanssonia centrifuga</name>
    <dbReference type="NCBI Taxonomy" id="98765"/>
    <lineage>
        <taxon>Eukaryota</taxon>
        <taxon>Fungi</taxon>
        <taxon>Dikarya</taxon>
        <taxon>Basidiomycota</taxon>
        <taxon>Agaricomycotina</taxon>
        <taxon>Agaricomycetes</taxon>
        <taxon>Polyporales</taxon>
        <taxon>Meruliaceae</taxon>
        <taxon>Hermanssonia</taxon>
    </lineage>
</organism>
<dbReference type="PANTHER" id="PTHR15887:SF1">
    <property type="entry name" value="TRANSMEMBRANE PROTEIN 69"/>
    <property type="match status" value="1"/>
</dbReference>
<feature type="compositionally biased region" description="Basic and acidic residues" evidence="1">
    <location>
        <begin position="337"/>
        <end position="358"/>
    </location>
</feature>
<proteinExistence type="predicted"/>
<dbReference type="PANTHER" id="PTHR15887">
    <property type="entry name" value="TRANSMEMBRANE PROTEIN 69"/>
    <property type="match status" value="1"/>
</dbReference>
<dbReference type="AlphaFoldDB" id="A0A2R6NRQ7"/>
<dbReference type="EMBL" id="MLYV02000904">
    <property type="protein sequence ID" value="PSR75380.1"/>
    <property type="molecule type" value="Genomic_DNA"/>
</dbReference>
<protein>
    <submittedName>
        <fullName evidence="3">Uncharacterized protein</fullName>
    </submittedName>
</protein>
<dbReference type="OrthoDB" id="194289at2759"/>
<evidence type="ECO:0000313" key="4">
    <source>
        <dbReference type="Proteomes" id="UP000186601"/>
    </source>
</evidence>
<feature type="transmembrane region" description="Helical" evidence="2">
    <location>
        <begin position="260"/>
        <end position="281"/>
    </location>
</feature>
<feature type="transmembrane region" description="Helical" evidence="2">
    <location>
        <begin position="166"/>
        <end position="192"/>
    </location>
</feature>
<sequence>MFINTLRIPLRTTPLVFRRNLSSAPNRLLNPCLTAKPSTSISLHYPRQTQIIVRSIASQVSGRPGSQTVEHAATNIKEELSNSSADLAKSIAGGNYFSDAVEPTQQTFLGITNSVAHSVPRPYIVFGLAGGLPYLGTALTTIYLARQAGEAATGVLSMDPGVAITILHQALSIQTTYGAVLLSFLGALHWGFEFAGYGGNKGYPRLLLGAAPVVYGWSTLALDPINALIAQWVGFTALWFADMKASGQGWTPKWYSQYRFYLSVLVGTCIIGSLAATSYWGPVGGHGIVSHDLKMIRAERKSMQPDNKGRVGGEIEAVPAPAEADAYVVVQKKKHEEKKGKKDTEKDAGATDKDEGSH</sequence>